<evidence type="ECO:0000259" key="5">
    <source>
        <dbReference type="PROSITE" id="PS51296"/>
    </source>
</evidence>
<keyword evidence="3" id="KW-0408">Iron</keyword>
<dbReference type="GO" id="GO:0004497">
    <property type="term" value="F:monooxygenase activity"/>
    <property type="evidence" value="ECO:0007669"/>
    <property type="project" value="UniProtKB-ARBA"/>
</dbReference>
<evidence type="ECO:0000256" key="4">
    <source>
        <dbReference type="ARBA" id="ARBA00023014"/>
    </source>
</evidence>
<dbReference type="InterPro" id="IPR054716">
    <property type="entry name" value="Sol_Rieske_ferrdox_dom"/>
</dbReference>
<dbReference type="GO" id="GO:0016705">
    <property type="term" value="F:oxidoreductase activity, acting on paired donors, with incorporation or reduction of molecular oxygen"/>
    <property type="evidence" value="ECO:0007669"/>
    <property type="project" value="UniProtKB-ARBA"/>
</dbReference>
<keyword evidence="4" id="KW-0411">Iron-sulfur</keyword>
<evidence type="ECO:0000313" key="6">
    <source>
        <dbReference type="EMBL" id="TDD95303.1"/>
    </source>
</evidence>
<dbReference type="InterPro" id="IPR036922">
    <property type="entry name" value="Rieske_2Fe-2S_sf"/>
</dbReference>
<evidence type="ECO:0000256" key="2">
    <source>
        <dbReference type="ARBA" id="ARBA00022723"/>
    </source>
</evidence>
<accession>A0A4R5CAT4</accession>
<reference evidence="6 7" key="1">
    <citation type="submission" date="2019-03" db="EMBL/GenBank/DDBJ databases">
        <title>Draft genome sequences of novel Actinobacteria.</title>
        <authorList>
            <person name="Sahin N."/>
            <person name="Ay H."/>
            <person name="Saygin H."/>
        </authorList>
    </citation>
    <scope>NUCLEOTIDE SEQUENCE [LARGE SCALE GENOMIC DNA]</scope>
    <source>
        <strain evidence="6 7">H3C3</strain>
    </source>
</reference>
<evidence type="ECO:0000256" key="1">
    <source>
        <dbReference type="ARBA" id="ARBA00022714"/>
    </source>
</evidence>
<protein>
    <recommendedName>
        <fullName evidence="5">Rieske domain-containing protein</fullName>
    </recommendedName>
</protein>
<dbReference type="EMBL" id="SMKU01000013">
    <property type="protein sequence ID" value="TDD95303.1"/>
    <property type="molecule type" value="Genomic_DNA"/>
</dbReference>
<sequence length="134" mass="14192">MPVVTFPVEGRDNCAVVDGTPYVYATVRGEGFVMRARCAHRGGPLHLAAVAAESARLVCPWHERKTSLTRLRAEIPAVRTGGRVTAVIPDRRLALVRPCSAPPAPPALAAPSAPSVELEHRPLSRDLARAAGCG</sequence>
<dbReference type="RefSeq" id="WP_131889636.1">
    <property type="nucleotide sequence ID" value="NZ_SMKU01000013.1"/>
</dbReference>
<dbReference type="OrthoDB" id="147178at2"/>
<evidence type="ECO:0000256" key="3">
    <source>
        <dbReference type="ARBA" id="ARBA00023004"/>
    </source>
</evidence>
<gene>
    <name evidence="6" type="ORF">E1298_05410</name>
</gene>
<comment type="caution">
    <text evidence="6">The sequence shown here is derived from an EMBL/GenBank/DDBJ whole genome shotgun (WGS) entry which is preliminary data.</text>
</comment>
<dbReference type="Pfam" id="PF22543">
    <property type="entry name" value="Rieske_4"/>
    <property type="match status" value="1"/>
</dbReference>
<dbReference type="GO" id="GO:0046872">
    <property type="term" value="F:metal ion binding"/>
    <property type="evidence" value="ECO:0007669"/>
    <property type="project" value="UniProtKB-KW"/>
</dbReference>
<dbReference type="InterPro" id="IPR017941">
    <property type="entry name" value="Rieske_2Fe-2S"/>
</dbReference>
<keyword evidence="1" id="KW-0001">2Fe-2S</keyword>
<dbReference type="AlphaFoldDB" id="A0A4R5CAT4"/>
<evidence type="ECO:0000313" key="7">
    <source>
        <dbReference type="Proteomes" id="UP000294513"/>
    </source>
</evidence>
<proteinExistence type="predicted"/>
<dbReference type="Proteomes" id="UP000294513">
    <property type="component" value="Unassembled WGS sequence"/>
</dbReference>
<name>A0A4R5CAT4_9ACTN</name>
<dbReference type="SUPFAM" id="SSF50022">
    <property type="entry name" value="ISP domain"/>
    <property type="match status" value="1"/>
</dbReference>
<organism evidence="6 7">
    <name type="scientific">Actinomadura rubrisoli</name>
    <dbReference type="NCBI Taxonomy" id="2530368"/>
    <lineage>
        <taxon>Bacteria</taxon>
        <taxon>Bacillati</taxon>
        <taxon>Actinomycetota</taxon>
        <taxon>Actinomycetes</taxon>
        <taxon>Streptosporangiales</taxon>
        <taxon>Thermomonosporaceae</taxon>
        <taxon>Actinomadura</taxon>
    </lineage>
</organism>
<feature type="domain" description="Rieske" evidence="5">
    <location>
        <begin position="16"/>
        <end position="62"/>
    </location>
</feature>
<keyword evidence="2" id="KW-0479">Metal-binding</keyword>
<keyword evidence="7" id="KW-1185">Reference proteome</keyword>
<dbReference type="GO" id="GO:0051537">
    <property type="term" value="F:2 iron, 2 sulfur cluster binding"/>
    <property type="evidence" value="ECO:0007669"/>
    <property type="project" value="UniProtKB-KW"/>
</dbReference>
<dbReference type="PROSITE" id="PS51296">
    <property type="entry name" value="RIESKE"/>
    <property type="match status" value="1"/>
</dbReference>
<dbReference type="Gene3D" id="2.102.10.10">
    <property type="entry name" value="Rieske [2Fe-2S] iron-sulphur domain"/>
    <property type="match status" value="1"/>
</dbReference>